<evidence type="ECO:0000313" key="1">
    <source>
        <dbReference type="EMBL" id="MDT0337587.1"/>
    </source>
</evidence>
<dbReference type="RefSeq" id="WP_310837637.1">
    <property type="nucleotide sequence ID" value="NZ_JAVLSM010000007.1"/>
</dbReference>
<dbReference type="AlphaFoldDB" id="A0AAE4G963"/>
<comment type="caution">
    <text evidence="1">The sequence shown here is derived from an EMBL/GenBank/DDBJ whole genome shotgun (WGS) entry which is preliminary data.</text>
</comment>
<name>A0AAE4G963_9BURK</name>
<protein>
    <submittedName>
        <fullName evidence="1">Uncharacterized protein</fullName>
    </submittedName>
</protein>
<accession>A0AAE4G963</accession>
<reference evidence="1" key="1">
    <citation type="submission" date="2023-02" db="EMBL/GenBank/DDBJ databases">
        <title>Description of Herbaspirillum huttiense subsp. nephrolepsisexaltata and Herbaspirillum huttiense subsp. lycopersicon.</title>
        <authorList>
            <person name="Poudel M."/>
            <person name="Sharma A."/>
            <person name="Goss E."/>
            <person name="Tapia J.H."/>
            <person name="Harmon C.M."/>
            <person name="Jones J.B."/>
        </authorList>
    </citation>
    <scope>NUCLEOTIDE SEQUENCE</scope>
    <source>
        <strain evidence="1">NC40101</strain>
    </source>
</reference>
<gene>
    <name evidence="1" type="ORF">RJN63_12155</name>
</gene>
<sequence>MNDIVKAYSDTEAVARFQSLQAGHYWRSLEDIPHQGIDAGTVLLIESIKWIENSPHTIILRPHPSKFGKWVNLEIPCDDEPGATRTESFKYDEHRFLLSDFLEKFQFEPDHQKIREAEIASVQARITELQVELVTTQNDPDLMAVVIENGFAKESKDMAGVDSADASPLLSLASSSDDAPGIASRSGEVDPEAVMLATGAMANALKGGITEERIEGMKLAASREHKIATIKAKWIQEKTGQIAATISALTPYYQEHAAAALAQTEDVRTYVSKLLSGIESLDLYVGKGVSVETVKAGESAGRDVPLTFVQKKLYMDEEAAVFLDLDDWFDFSKKDLFFQALCESPGLAHQIFPTPRCVLVMAATRRKLNYGNAYENAAKNKANSDTFLLIRDGDNIHCVVSPVESHLGSARLFPSKSDQEGIFKGVDMQTVSFDDVAFSEHYERHENFALHYKRFLILACGLDHRLKLFGDFYDGESSLSFVSMDFQQRYCRFLHDDDGENLLPGEARISVHDWIDGKNQYLRSGSRVLCRWEALLNPDTAPFACKPDHAYGRGFSTRYVAHEPSDVAVAYKNGDDVCVDLPVVHVYSHRRDGKIRNCKVSLSQFRRGAWENGQYAYLCMDAVTEPEVQYYIHNREARVDHLTYIRFFKQALQFLREESAQERDTRQRLKMALEVGNVASGALADQIVQQAVIAWRAAHRGKELPRWQDGCAPETWKSLLDQMFFLSGEGARRADEVAVFVKGLGYEPLRLVLSGAAQMIVYAAPIESEMDNRLEQHAWVHRISLAKGKGKYTERSRRWASLPESVVSETTLHQWPAAEEWATRKSMFGSFQEKQRIFATPDRAVERLKSFRGVMSVEDFNIKAHHWWNLRHKLNRASNYVRDLGVLVPIGVAYVPASKHLSFICVGAFNGAGVLYQCAPSEAHRDDLRERYVRPYASKSTARSSFRAAAQNIMPWELMVAPLSLQADLEQHDFCEQVQLQRLHERKSHRPFVGEVFSEWKAMGKEKVIWLADGIADAEGRLLVDELLNIHLPDDYCPTVVGSVQVISIGGSDGDTIPFARWFDLFPEEESKGERFKAETLARSGRPEAVGYSFSSTTHATREFALEAIQYGRSAFSGEPYRLVSSKDLPEAPQPPAGVDRWYVLPR</sequence>
<organism evidence="1">
    <name type="scientific">Herbaspirillum huttiense subsp. nephrolepidis</name>
    <dbReference type="NCBI Taxonomy" id="3075126"/>
    <lineage>
        <taxon>Bacteria</taxon>
        <taxon>Pseudomonadati</taxon>
        <taxon>Pseudomonadota</taxon>
        <taxon>Betaproteobacteria</taxon>
        <taxon>Burkholderiales</taxon>
        <taxon>Oxalobacteraceae</taxon>
        <taxon>Herbaspirillum</taxon>
    </lineage>
</organism>
<proteinExistence type="predicted"/>
<dbReference type="EMBL" id="JAVRAA010000005">
    <property type="protein sequence ID" value="MDT0337587.1"/>
    <property type="molecule type" value="Genomic_DNA"/>
</dbReference>